<dbReference type="InterPro" id="IPR023213">
    <property type="entry name" value="CAT-like_dom_sf"/>
</dbReference>
<protein>
    <submittedName>
        <fullName evidence="1">Uncharacterized protein</fullName>
    </submittedName>
</protein>
<reference evidence="1 2" key="1">
    <citation type="journal article" date="2021" name="Nat. Commun.">
        <title>Genetic determinants of endophytism in the Arabidopsis root mycobiome.</title>
        <authorList>
            <person name="Mesny F."/>
            <person name="Miyauchi S."/>
            <person name="Thiergart T."/>
            <person name="Pickel B."/>
            <person name="Atanasova L."/>
            <person name="Karlsson M."/>
            <person name="Huettel B."/>
            <person name="Barry K.W."/>
            <person name="Haridas S."/>
            <person name="Chen C."/>
            <person name="Bauer D."/>
            <person name="Andreopoulos W."/>
            <person name="Pangilinan J."/>
            <person name="LaButti K."/>
            <person name="Riley R."/>
            <person name="Lipzen A."/>
            <person name="Clum A."/>
            <person name="Drula E."/>
            <person name="Henrissat B."/>
            <person name="Kohler A."/>
            <person name="Grigoriev I.V."/>
            <person name="Martin F.M."/>
            <person name="Hacquard S."/>
        </authorList>
    </citation>
    <scope>NUCLEOTIDE SEQUENCE [LARGE SCALE GENOMIC DNA]</scope>
    <source>
        <strain evidence="1 2">MPI-CAGE-CH-0241</strain>
    </source>
</reference>
<comment type="caution">
    <text evidence="1">The sequence shown here is derived from an EMBL/GenBank/DDBJ whole genome shotgun (WGS) entry which is preliminary data.</text>
</comment>
<dbReference type="Proteomes" id="UP000777438">
    <property type="component" value="Unassembled WGS sequence"/>
</dbReference>
<name>A0A9P9ARR2_9HYPO</name>
<proteinExistence type="predicted"/>
<keyword evidence="2" id="KW-1185">Reference proteome</keyword>
<sequence length="492" mass="55156">MVDGAPRGAGLEADVYPVHMFDNAKVNHCLLSFIMRFNDVLDPEKLCDALSRLLEIGDWRKLGGRLKLKKDGKFEIHVPKCFSPDHPGFTFTRTDLTTLGIDEHDAACRFPKPTENPSIQPISADFRPFLARADFPKSIKDMIQRDLPQLSLHITSFNDATLVAVSLPHTLMDAMGIQALLKSWSLVLEGREAEVPPVLGARTDLLLDLDYGQESKREDFVLNKHRLQGRKKARFALQFLHDKVRNSSPELRVIFLPKWAFDQLQQEPRRQVTESSKASGENHFISEGDILTAWAARAVALSEPKPRPVTIGGLLDGRSKIPKFAQSEGVYAQNVLTVTSVFIPPEMAKGDIATIAISHRRQLLEQSSEPQIRGWLKTMREELQAGGEGLLLFGPSDGLPMLVNNLKKADYIKVVNFGEAVVRQGEATESRCNPLGTMVMNYNQPLDRPLGWPNCFYVLGKDHADNYWLMGSMVPRVWDKIEEGLQSLQKEG</sequence>
<organism evidence="1 2">
    <name type="scientific">Thelonectria olida</name>
    <dbReference type="NCBI Taxonomy" id="1576542"/>
    <lineage>
        <taxon>Eukaryota</taxon>
        <taxon>Fungi</taxon>
        <taxon>Dikarya</taxon>
        <taxon>Ascomycota</taxon>
        <taxon>Pezizomycotina</taxon>
        <taxon>Sordariomycetes</taxon>
        <taxon>Hypocreomycetidae</taxon>
        <taxon>Hypocreales</taxon>
        <taxon>Nectriaceae</taxon>
        <taxon>Thelonectria</taxon>
    </lineage>
</organism>
<gene>
    <name evidence="1" type="ORF">B0T10DRAFT_401348</name>
</gene>
<evidence type="ECO:0000313" key="2">
    <source>
        <dbReference type="Proteomes" id="UP000777438"/>
    </source>
</evidence>
<evidence type="ECO:0000313" key="1">
    <source>
        <dbReference type="EMBL" id="KAH6892456.1"/>
    </source>
</evidence>
<dbReference type="OrthoDB" id="21502at2759"/>
<dbReference type="AlphaFoldDB" id="A0A9P9ARR2"/>
<dbReference type="Pfam" id="PF02458">
    <property type="entry name" value="Transferase"/>
    <property type="match status" value="1"/>
</dbReference>
<dbReference type="Gene3D" id="3.30.559.10">
    <property type="entry name" value="Chloramphenicol acetyltransferase-like domain"/>
    <property type="match status" value="2"/>
</dbReference>
<accession>A0A9P9ARR2</accession>
<dbReference type="EMBL" id="JAGPYM010000007">
    <property type="protein sequence ID" value="KAH6892456.1"/>
    <property type="molecule type" value="Genomic_DNA"/>
</dbReference>